<reference evidence="1" key="2">
    <citation type="journal article" date="2023" name="Infect Dis Poverty">
        <title>Chromosome-scale genome of the human blood fluke Schistosoma mekongi and its implications for public health.</title>
        <authorList>
            <person name="Zhou M."/>
            <person name="Xu L."/>
            <person name="Xu D."/>
            <person name="Chen W."/>
            <person name="Khan J."/>
            <person name="Hu Y."/>
            <person name="Huang H."/>
            <person name="Wei H."/>
            <person name="Zhang Y."/>
            <person name="Chusongsang P."/>
            <person name="Tanasarnprasert K."/>
            <person name="Hu X."/>
            <person name="Limpanont Y."/>
            <person name="Lv Z."/>
        </authorList>
    </citation>
    <scope>NUCLEOTIDE SEQUENCE</scope>
    <source>
        <strain evidence="1">LV_2022a</strain>
    </source>
</reference>
<sequence length="358" mass="41156">MIGSAKMDTGIIHIYVQLVVSNLIQPNIIMNNRKLSNLVPCQASTPSVNDKCRAKKHSSFSTVPTEYREQTRRLKKQNLERRRRECISDKMNALHNLALNLIGKDPTQLHKIEKTDILNICHCVFENVVAIVNEQPDIRERVHRLRHEFHDKLNSNHFSSSRNKQNINDTQKIDSNLNYRQHNYAPLNLPMKIHSSDDPIICDINMQCDSLNPVISNDISYQTTYCNSLQQFNFKVHSPTPLASMRVLNTSTNTPIIKPIFITPYSQSLDSGIEDNENTQLDISCASLQSINCIQQQQSFGTPQRILKQNYSSNRESVENEIPEQIIDLSLKKQNQTSDSEVYGTTNQKHNVWRPYLD</sequence>
<dbReference type="Proteomes" id="UP001292079">
    <property type="component" value="Unassembled WGS sequence"/>
</dbReference>
<gene>
    <name evidence="1" type="ORF">MN116_003375</name>
</gene>
<reference evidence="1" key="1">
    <citation type="submission" date="2022-04" db="EMBL/GenBank/DDBJ databases">
        <authorList>
            <person name="Xu L."/>
            <person name="Lv Z."/>
        </authorList>
    </citation>
    <scope>NUCLEOTIDE SEQUENCE</scope>
    <source>
        <strain evidence="1">LV_2022a</strain>
    </source>
</reference>
<accession>A0AAE1ZH86</accession>
<name>A0AAE1ZH86_SCHME</name>
<comment type="caution">
    <text evidence="1">The sequence shown here is derived from an EMBL/GenBank/DDBJ whole genome shotgun (WGS) entry which is preliminary data.</text>
</comment>
<organism evidence="1 2">
    <name type="scientific">Schistosoma mekongi</name>
    <name type="common">Parasitic worm</name>
    <dbReference type="NCBI Taxonomy" id="38744"/>
    <lineage>
        <taxon>Eukaryota</taxon>
        <taxon>Metazoa</taxon>
        <taxon>Spiralia</taxon>
        <taxon>Lophotrochozoa</taxon>
        <taxon>Platyhelminthes</taxon>
        <taxon>Trematoda</taxon>
        <taxon>Digenea</taxon>
        <taxon>Strigeidida</taxon>
        <taxon>Schistosomatoidea</taxon>
        <taxon>Schistosomatidae</taxon>
        <taxon>Schistosoma</taxon>
    </lineage>
</organism>
<dbReference type="Gene3D" id="4.10.280.10">
    <property type="entry name" value="Helix-loop-helix DNA-binding domain"/>
    <property type="match status" value="1"/>
</dbReference>
<dbReference type="SUPFAM" id="SSF47459">
    <property type="entry name" value="HLH, helix-loop-helix DNA-binding domain"/>
    <property type="match status" value="1"/>
</dbReference>
<dbReference type="InterPro" id="IPR036638">
    <property type="entry name" value="HLH_DNA-bd_sf"/>
</dbReference>
<keyword evidence="2" id="KW-1185">Reference proteome</keyword>
<dbReference type="GO" id="GO:0046983">
    <property type="term" value="F:protein dimerization activity"/>
    <property type="evidence" value="ECO:0007669"/>
    <property type="project" value="InterPro"/>
</dbReference>
<proteinExistence type="predicted"/>
<protein>
    <recommendedName>
        <fullName evidence="3">BHLH domain-containing protein</fullName>
    </recommendedName>
</protein>
<evidence type="ECO:0000313" key="1">
    <source>
        <dbReference type="EMBL" id="KAK4474065.1"/>
    </source>
</evidence>
<evidence type="ECO:0000313" key="2">
    <source>
        <dbReference type="Proteomes" id="UP001292079"/>
    </source>
</evidence>
<dbReference type="AlphaFoldDB" id="A0AAE1ZH86"/>
<evidence type="ECO:0008006" key="3">
    <source>
        <dbReference type="Google" id="ProtNLM"/>
    </source>
</evidence>
<dbReference type="EMBL" id="JALJAT010000002">
    <property type="protein sequence ID" value="KAK4474065.1"/>
    <property type="molecule type" value="Genomic_DNA"/>
</dbReference>